<protein>
    <submittedName>
        <fullName evidence="1">Uncharacterized protein</fullName>
    </submittedName>
</protein>
<dbReference type="AlphaFoldDB" id="A0A0E9S0T8"/>
<evidence type="ECO:0000313" key="1">
    <source>
        <dbReference type="EMBL" id="JAH34906.1"/>
    </source>
</evidence>
<name>A0A0E9S0T8_ANGAN</name>
<accession>A0A0E9S0T8</accession>
<reference evidence="1" key="2">
    <citation type="journal article" date="2015" name="Fish Shellfish Immunol.">
        <title>Early steps in the European eel (Anguilla anguilla)-Vibrio vulnificus interaction in the gills: Role of the RtxA13 toxin.</title>
        <authorList>
            <person name="Callol A."/>
            <person name="Pajuelo D."/>
            <person name="Ebbesson L."/>
            <person name="Teles M."/>
            <person name="MacKenzie S."/>
            <person name="Amaro C."/>
        </authorList>
    </citation>
    <scope>NUCLEOTIDE SEQUENCE</scope>
</reference>
<organism evidence="1">
    <name type="scientific">Anguilla anguilla</name>
    <name type="common">European freshwater eel</name>
    <name type="synonym">Muraena anguilla</name>
    <dbReference type="NCBI Taxonomy" id="7936"/>
    <lineage>
        <taxon>Eukaryota</taxon>
        <taxon>Metazoa</taxon>
        <taxon>Chordata</taxon>
        <taxon>Craniata</taxon>
        <taxon>Vertebrata</taxon>
        <taxon>Euteleostomi</taxon>
        <taxon>Actinopterygii</taxon>
        <taxon>Neopterygii</taxon>
        <taxon>Teleostei</taxon>
        <taxon>Anguilliformes</taxon>
        <taxon>Anguillidae</taxon>
        <taxon>Anguilla</taxon>
    </lineage>
</organism>
<proteinExistence type="predicted"/>
<dbReference type="EMBL" id="GBXM01073671">
    <property type="protein sequence ID" value="JAH34906.1"/>
    <property type="molecule type" value="Transcribed_RNA"/>
</dbReference>
<sequence>MNMESCAIPQKDHAIASDASTPLLLQKNSCLLGSIPV</sequence>
<reference evidence="1" key="1">
    <citation type="submission" date="2014-11" db="EMBL/GenBank/DDBJ databases">
        <authorList>
            <person name="Amaro Gonzalez C."/>
        </authorList>
    </citation>
    <scope>NUCLEOTIDE SEQUENCE</scope>
</reference>